<dbReference type="Proteomes" id="UP001057427">
    <property type="component" value="Segment"/>
</dbReference>
<name>A0A9E7SUY6_9CAUD</name>
<dbReference type="EMBL" id="ON529858">
    <property type="protein sequence ID" value="UTC29902.1"/>
    <property type="molecule type" value="Genomic_DNA"/>
</dbReference>
<feature type="compositionally biased region" description="Low complexity" evidence="1">
    <location>
        <begin position="1"/>
        <end position="13"/>
    </location>
</feature>
<evidence type="ECO:0000313" key="2">
    <source>
        <dbReference type="EMBL" id="UTC29902.1"/>
    </source>
</evidence>
<feature type="region of interest" description="Disordered" evidence="1">
    <location>
        <begin position="1"/>
        <end position="21"/>
    </location>
</feature>
<reference evidence="2" key="1">
    <citation type="submission" date="2022-05" db="EMBL/GenBank/DDBJ databases">
        <authorList>
            <person name="Friedrich I."/>
            <person name="Poehlein A."/>
            <person name="Schneider D."/>
            <person name="Hertel R."/>
            <person name="Daniel R."/>
        </authorList>
    </citation>
    <scope>NUCLEOTIDE SEQUENCE</scope>
</reference>
<gene>
    <name evidence="2" type="ORF">BAJUN_02960</name>
</gene>
<evidence type="ECO:0000313" key="3">
    <source>
        <dbReference type="Proteomes" id="UP001057427"/>
    </source>
</evidence>
<organism evidence="2 3">
    <name type="scientific">Brevundimonas phage vB_BgoS-Bajun</name>
    <dbReference type="NCBI Taxonomy" id="2948594"/>
    <lineage>
        <taxon>Viruses</taxon>
        <taxon>Duplodnaviria</taxon>
        <taxon>Heunggongvirae</taxon>
        <taxon>Uroviricota</taxon>
        <taxon>Caudoviricetes</taxon>
        <taxon>Dolichocephalovirinae</taxon>
    </lineage>
</organism>
<proteinExistence type="predicted"/>
<keyword evidence="3" id="KW-1185">Reference proteome</keyword>
<protein>
    <submittedName>
        <fullName evidence="2">Uncharacterized protein</fullName>
    </submittedName>
</protein>
<accession>A0A9E7SUY6</accession>
<evidence type="ECO:0000256" key="1">
    <source>
        <dbReference type="SAM" id="MobiDB-lite"/>
    </source>
</evidence>
<sequence>MLTNVVNPVTNVNSGDVADTPSDRVPMSLQHDDHPQKIIETPPQGVPDIDAPDFQLACFPGDPTDGGDRGDCDMIVSLQGPPDIKKHASMALLVGLAILVLDQQGTLNDTVQAMLAEGPISEVDAHNRITLLLQEEQNVQPV</sequence>